<feature type="compositionally biased region" description="Low complexity" evidence="1">
    <location>
        <begin position="487"/>
        <end position="500"/>
    </location>
</feature>
<reference evidence="2" key="1">
    <citation type="submission" date="2023-07" db="EMBL/GenBank/DDBJ databases">
        <title>draft genome sequence of fig (Ficus carica).</title>
        <authorList>
            <person name="Takahashi T."/>
            <person name="Nishimura K."/>
        </authorList>
    </citation>
    <scope>NUCLEOTIDE SEQUENCE</scope>
</reference>
<accession>A0AA88D287</accession>
<feature type="compositionally biased region" description="Pro residues" evidence="1">
    <location>
        <begin position="501"/>
        <end position="515"/>
    </location>
</feature>
<keyword evidence="3" id="KW-1185">Reference proteome</keyword>
<evidence type="ECO:0000313" key="3">
    <source>
        <dbReference type="Proteomes" id="UP001187192"/>
    </source>
</evidence>
<feature type="region of interest" description="Disordered" evidence="1">
    <location>
        <begin position="468"/>
        <end position="528"/>
    </location>
</feature>
<dbReference type="AlphaFoldDB" id="A0AA88D287"/>
<gene>
    <name evidence="2" type="ORF">TIFTF001_009036</name>
</gene>
<name>A0AA88D287_FICCA</name>
<feature type="compositionally biased region" description="Acidic residues" evidence="1">
    <location>
        <begin position="705"/>
        <end position="717"/>
    </location>
</feature>
<feature type="compositionally biased region" description="Basic and acidic residues" evidence="1">
    <location>
        <begin position="592"/>
        <end position="615"/>
    </location>
</feature>
<organism evidence="2 3">
    <name type="scientific">Ficus carica</name>
    <name type="common">Common fig</name>
    <dbReference type="NCBI Taxonomy" id="3494"/>
    <lineage>
        <taxon>Eukaryota</taxon>
        <taxon>Viridiplantae</taxon>
        <taxon>Streptophyta</taxon>
        <taxon>Embryophyta</taxon>
        <taxon>Tracheophyta</taxon>
        <taxon>Spermatophyta</taxon>
        <taxon>Magnoliopsida</taxon>
        <taxon>eudicotyledons</taxon>
        <taxon>Gunneridae</taxon>
        <taxon>Pentapetalae</taxon>
        <taxon>rosids</taxon>
        <taxon>fabids</taxon>
        <taxon>Rosales</taxon>
        <taxon>Moraceae</taxon>
        <taxon>Ficeae</taxon>
        <taxon>Ficus</taxon>
    </lineage>
</organism>
<comment type="caution">
    <text evidence="2">The sequence shown here is derived from an EMBL/GenBank/DDBJ whole genome shotgun (WGS) entry which is preliminary data.</text>
</comment>
<sequence>MSNLSDSENEALSGNADITGSSSSISSTSSSSTRNNGPEGPNTRPLVEYFRYTCPDCRFIEDLHGVAQAQPAPVVDLTTDVGDVPEKAASQANTSGREDSQGSESSASFGEPIQARQRPPSRAMRINDQRVYRRADQEMVGLAGGRPVYSVDYFTSAVTPRYLAAFKEEFRIPDDVDLVVLSKNDIPSSPPPGYITLSAEYFRAGLRLPFHPYLRRALHRLNVAPAAFQNLYRMKSAPSSSGFHYFQGFKGTFITRCPDFDKQFKHMWFYAGGRWLHEHLAYADVPPSERVPLVFRRGYVWTRAPHIPDMTLVRVEALRELSDPERNQQGLLSLSSLAEHNWFGSSSTSGRINDQPRTSRLEAVTIARLSESAVHYRSRTGDNDATVAPDRSRVPRGVPVAMVHDLPSGDPSPGAWGPWIADEDVHLVIRELFPAWGLRIKEPMADRERRGTKRLSGEDGIARLQKMAKIGKGKGKSRTSDPPSRLVVPSTAPATRAVVPPTVPAPQAALPPAPRPTDRSKQKSAHKALVSKFGDKLTLEVVGSSIRSDPVVAFSDCAKKLIEGLCLVFSGSAAARGYANRMADEMKAAEAEARHARQAEKDANAARDTAREAQKRGNFGRSPLRIGRSPSRSGLGSPRRTPPMPRSLDAKARAQAVKDFLQSEDFNSRLVAEYQEGMRDMKAGFTKANPLLVGVDWFFVPTESEETAAEEVPEEGEVSGAARAPEDLVVLDDPEEPATPKQPVVSEQPIVPEQPTSKQLDFSLPD</sequence>
<proteinExistence type="predicted"/>
<feature type="compositionally biased region" description="Low complexity" evidence="1">
    <location>
        <begin position="21"/>
        <end position="33"/>
    </location>
</feature>
<feature type="compositionally biased region" description="Low complexity" evidence="1">
    <location>
        <begin position="620"/>
        <end position="639"/>
    </location>
</feature>
<protein>
    <submittedName>
        <fullName evidence="2">Uncharacterized protein</fullName>
    </submittedName>
</protein>
<feature type="region of interest" description="Disordered" evidence="1">
    <location>
        <begin position="1"/>
        <end position="45"/>
    </location>
</feature>
<feature type="region of interest" description="Disordered" evidence="1">
    <location>
        <begin position="592"/>
        <end position="653"/>
    </location>
</feature>
<feature type="compositionally biased region" description="Polar residues" evidence="1">
    <location>
        <begin position="1"/>
        <end position="20"/>
    </location>
</feature>
<feature type="region of interest" description="Disordered" evidence="1">
    <location>
        <begin position="705"/>
        <end position="766"/>
    </location>
</feature>
<dbReference type="EMBL" id="BTGU01000010">
    <property type="protein sequence ID" value="GMN39806.1"/>
    <property type="molecule type" value="Genomic_DNA"/>
</dbReference>
<evidence type="ECO:0000256" key="1">
    <source>
        <dbReference type="SAM" id="MobiDB-lite"/>
    </source>
</evidence>
<evidence type="ECO:0000313" key="2">
    <source>
        <dbReference type="EMBL" id="GMN39806.1"/>
    </source>
</evidence>
<dbReference type="Proteomes" id="UP001187192">
    <property type="component" value="Unassembled WGS sequence"/>
</dbReference>
<feature type="region of interest" description="Disordered" evidence="1">
    <location>
        <begin position="88"/>
        <end position="122"/>
    </location>
</feature>